<feature type="compositionally biased region" description="Low complexity" evidence="3">
    <location>
        <begin position="103"/>
        <end position="124"/>
    </location>
</feature>
<feature type="compositionally biased region" description="Low complexity" evidence="3">
    <location>
        <begin position="677"/>
        <end position="686"/>
    </location>
</feature>
<gene>
    <name evidence="5 7" type="ORF">P152DRAFT_474019</name>
</gene>
<feature type="domain" description="Rab-GAP TBC" evidence="4">
    <location>
        <begin position="241"/>
        <end position="425"/>
    </location>
</feature>
<evidence type="ECO:0000256" key="3">
    <source>
        <dbReference type="SAM" id="MobiDB-lite"/>
    </source>
</evidence>
<dbReference type="GO" id="GO:0031267">
    <property type="term" value="F:small GTPase binding"/>
    <property type="evidence" value="ECO:0007669"/>
    <property type="project" value="TreeGrafter"/>
</dbReference>
<dbReference type="AlphaFoldDB" id="A0A6G1G323"/>
<evidence type="ECO:0000313" key="7">
    <source>
        <dbReference type="RefSeq" id="XP_033533947.1"/>
    </source>
</evidence>
<dbReference type="PANTHER" id="PTHR47219">
    <property type="entry name" value="RAB GTPASE-ACTIVATING PROTEIN 1-LIKE"/>
    <property type="match status" value="1"/>
</dbReference>
<dbReference type="PROSITE" id="PS50086">
    <property type="entry name" value="TBC_RABGAP"/>
    <property type="match status" value="1"/>
</dbReference>
<sequence length="1038" mass="112957">MEENEAHSNAPRPRPDSKPLPTDSMVTVSLSEASSTRETLDDPPPIILSVPGSPDTITSPPPDSPASRPSSLDLMNNLQQELDSKEEGGEEAHPSPVDTLDGSVESIEVSIRSRSSTNSSKSSNPVDWDALDKSEEKEAQDEGSDDHVAMLLARLEQENNSLANDPKATVRTKDRLRKNSRPASVQQLKKLVLNNRPASIRLSQLPTPQMTELEFWAALVQDYPNTAQRLPTLTANKVRSGIPAPLRGVVWVSMAGAADKVLEDAFDRLCGESSPYENMIGKDIGRSFPGVEMFREANGEGQRMLGRVLKCFSLYDEKIGYCQGLGFLVGPLLMQMGERDAFCVLVRLMEDYDLRACFLPDLSGLHLRIYQFQCLLEQHLPKLAAHLHKLQVEGSYLSQWFLSFFAVTCPLPLLFRIYDVIFAEGASETIMRVALAIMQRNEAKILGSSEFEDVMHLLLSRQLWDSYGLNAQSADELVADFVGFSSAVTRESLTALESSFTEAQKRSTSAGYVPEAQASATRFLGRLWSSNKSSSLSPGLTAPSRPSSYLQRTPSKQSLASTLNSFEATSSNSDSVTSLASTAITEQSERLSDIESSGETLKQTKSKESAGKMAATEKDKAYHTQIEDLLKALGEMQVSHSSLALELQREREEREEDRRVMKDIVDGFNDIAPPTSAAPSHARSKSSSAISSLLSIPSLQSLTTAPSPPKRLAPPPTQLASPLTPHLLSLIEAAAARIAATESSHRVSMHETKEELTTSLSRTRDALSNEMVRSQDLTVQLATATERIEAVEHEFRGAMAELSTRTTEASSLKDDLNRCRDLYKNSSAQNEKLQATVRELKADRERLISDARRASNSSIKETAAMKRQTTTGPKSGLRPFQLGRSSTASLATPSSPTDPVPVPSSPTSTTPNDARPPRTSSLLNPEALLTELNRLKTELENTRAAESYAVSELANRKASEAAAQAEVDEMRQKFNALRKAMTADVGSVGVGRDGHVRGAVSVGTFTPPEERKEGSAGSGSGSGTGYASGSWGWGWGKR</sequence>
<accession>A0A6G1G323</accession>
<dbReference type="InterPro" id="IPR000195">
    <property type="entry name" value="Rab-GAP-TBC_dom"/>
</dbReference>
<dbReference type="InterPro" id="IPR050302">
    <property type="entry name" value="Rab_GAP_TBC_domain"/>
</dbReference>
<dbReference type="RefSeq" id="XP_033533947.1">
    <property type="nucleotide sequence ID" value="XM_033681290.1"/>
</dbReference>
<feature type="compositionally biased region" description="Pro residues" evidence="3">
    <location>
        <begin position="706"/>
        <end position="717"/>
    </location>
</feature>
<dbReference type="SMART" id="SM00164">
    <property type="entry name" value="TBC"/>
    <property type="match status" value="1"/>
</dbReference>
<evidence type="ECO:0000256" key="1">
    <source>
        <dbReference type="ARBA" id="ARBA00022468"/>
    </source>
</evidence>
<keyword evidence="2" id="KW-0175">Coiled coil</keyword>
<proteinExistence type="predicted"/>
<dbReference type="OrthoDB" id="159449at2759"/>
<reference evidence="7" key="3">
    <citation type="submission" date="2025-04" db="UniProtKB">
        <authorList>
            <consortium name="RefSeq"/>
        </authorList>
    </citation>
    <scope>IDENTIFICATION</scope>
    <source>
        <strain evidence="7">CBS 781.70</strain>
    </source>
</reference>
<dbReference type="FunFam" id="1.10.472.80:FF:000027">
    <property type="entry name" value="GTPase activating protein (Evi5)"/>
    <property type="match status" value="1"/>
</dbReference>
<dbReference type="Proteomes" id="UP000504638">
    <property type="component" value="Unplaced"/>
</dbReference>
<dbReference type="SUPFAM" id="SSF47923">
    <property type="entry name" value="Ypt/Rab-GAP domain of gyp1p"/>
    <property type="match status" value="2"/>
</dbReference>
<feature type="compositionally biased region" description="Gly residues" evidence="3">
    <location>
        <begin position="1016"/>
        <end position="1038"/>
    </location>
</feature>
<keyword evidence="6" id="KW-1185">Reference proteome</keyword>
<organism evidence="5">
    <name type="scientific">Eremomyces bilateralis CBS 781.70</name>
    <dbReference type="NCBI Taxonomy" id="1392243"/>
    <lineage>
        <taxon>Eukaryota</taxon>
        <taxon>Fungi</taxon>
        <taxon>Dikarya</taxon>
        <taxon>Ascomycota</taxon>
        <taxon>Pezizomycotina</taxon>
        <taxon>Dothideomycetes</taxon>
        <taxon>Dothideomycetes incertae sedis</taxon>
        <taxon>Eremomycetales</taxon>
        <taxon>Eremomycetaceae</taxon>
        <taxon>Eremomyces</taxon>
    </lineage>
</organism>
<feature type="region of interest" description="Disordered" evidence="3">
    <location>
        <begin position="157"/>
        <end position="184"/>
    </location>
</feature>
<feature type="region of interest" description="Disordered" evidence="3">
    <location>
        <begin position="531"/>
        <end position="554"/>
    </location>
</feature>
<reference evidence="5 7" key="1">
    <citation type="submission" date="2020-01" db="EMBL/GenBank/DDBJ databases">
        <authorList>
            <consortium name="DOE Joint Genome Institute"/>
            <person name="Haridas S."/>
            <person name="Albert R."/>
            <person name="Binder M."/>
            <person name="Bloem J."/>
            <person name="Labutti K."/>
            <person name="Salamov A."/>
            <person name="Andreopoulos B."/>
            <person name="Baker S.E."/>
            <person name="Barry K."/>
            <person name="Bills G."/>
            <person name="Bluhm B.H."/>
            <person name="Cannon C."/>
            <person name="Castanera R."/>
            <person name="Culley D.E."/>
            <person name="Daum C."/>
            <person name="Ezra D."/>
            <person name="Gonzalez J.B."/>
            <person name="Henrissat B."/>
            <person name="Kuo A."/>
            <person name="Liang C."/>
            <person name="Lipzen A."/>
            <person name="Lutzoni F."/>
            <person name="Magnuson J."/>
            <person name="Mondo S."/>
            <person name="Nolan M."/>
            <person name="Ohm R."/>
            <person name="Pangilinan J."/>
            <person name="Park H.-J."/>
            <person name="Ramirez L."/>
            <person name="Alfaro M."/>
            <person name="Sun H."/>
            <person name="Tritt A."/>
            <person name="Yoshinaga Y."/>
            <person name="Zwiers L.-H."/>
            <person name="Turgeon B.G."/>
            <person name="Goodwin S.B."/>
            <person name="Spatafora J.W."/>
            <person name="Crous P.W."/>
            <person name="Grigoriev I.V."/>
        </authorList>
    </citation>
    <scope>NUCLEOTIDE SEQUENCE</scope>
    <source>
        <strain evidence="5 7">CBS 781.70</strain>
    </source>
</reference>
<feature type="region of interest" description="Disordered" evidence="3">
    <location>
        <begin position="848"/>
        <end position="924"/>
    </location>
</feature>
<evidence type="ECO:0000256" key="2">
    <source>
        <dbReference type="ARBA" id="ARBA00023054"/>
    </source>
</evidence>
<protein>
    <recommendedName>
        <fullName evidence="4">Rab-GAP TBC domain-containing protein</fullName>
    </recommendedName>
</protein>
<feature type="compositionally biased region" description="Low complexity" evidence="3">
    <location>
        <begin position="885"/>
        <end position="895"/>
    </location>
</feature>
<feature type="compositionally biased region" description="Basic and acidic residues" evidence="3">
    <location>
        <begin position="82"/>
        <end position="93"/>
    </location>
</feature>
<dbReference type="Gene3D" id="1.10.10.750">
    <property type="entry name" value="Ypt/Rab-GAP domain of gyp1p, domain 1"/>
    <property type="match status" value="1"/>
</dbReference>
<reference evidence="7" key="2">
    <citation type="submission" date="2020-04" db="EMBL/GenBank/DDBJ databases">
        <authorList>
            <consortium name="NCBI Genome Project"/>
        </authorList>
    </citation>
    <scope>NUCLEOTIDE SEQUENCE</scope>
    <source>
        <strain evidence="7">CBS 781.70</strain>
    </source>
</reference>
<feature type="region of interest" description="Disordered" evidence="3">
    <location>
        <begin position="1"/>
        <end position="145"/>
    </location>
</feature>
<name>A0A6G1G323_9PEZI</name>
<feature type="region of interest" description="Disordered" evidence="3">
    <location>
        <begin position="998"/>
        <end position="1038"/>
    </location>
</feature>
<feature type="region of interest" description="Disordered" evidence="3">
    <location>
        <begin position="700"/>
        <end position="721"/>
    </location>
</feature>
<evidence type="ECO:0000259" key="4">
    <source>
        <dbReference type="PROSITE" id="PS50086"/>
    </source>
</evidence>
<dbReference type="Pfam" id="PF23436">
    <property type="entry name" value="RabGap-TBC_2"/>
    <property type="match status" value="1"/>
</dbReference>
<feature type="region of interest" description="Disordered" evidence="3">
    <location>
        <begin position="567"/>
        <end position="619"/>
    </location>
</feature>
<feature type="compositionally biased region" description="Polar residues" evidence="3">
    <location>
        <begin position="24"/>
        <end position="37"/>
    </location>
</feature>
<feature type="compositionally biased region" description="Polar residues" evidence="3">
    <location>
        <begin position="544"/>
        <end position="554"/>
    </location>
</feature>
<dbReference type="EMBL" id="ML975158">
    <property type="protein sequence ID" value="KAF1812316.1"/>
    <property type="molecule type" value="Genomic_DNA"/>
</dbReference>
<dbReference type="FunFam" id="1.10.8.270:FF:000001">
    <property type="entry name" value="TBC1 domain family member 1"/>
    <property type="match status" value="1"/>
</dbReference>
<dbReference type="GO" id="GO:0005096">
    <property type="term" value="F:GTPase activator activity"/>
    <property type="evidence" value="ECO:0007669"/>
    <property type="project" value="UniProtKB-KW"/>
</dbReference>
<dbReference type="InterPro" id="IPR035969">
    <property type="entry name" value="Rab-GAP_TBC_sf"/>
</dbReference>
<feature type="compositionally biased region" description="Polar residues" evidence="3">
    <location>
        <begin position="567"/>
        <end position="586"/>
    </location>
</feature>
<dbReference type="GeneID" id="54421860"/>
<feature type="compositionally biased region" description="Polar residues" evidence="3">
    <location>
        <begin position="594"/>
        <end position="603"/>
    </location>
</feature>
<dbReference type="FunFam" id="1.10.10.750:FF:000003">
    <property type="entry name" value="GTPase activating protein (Evi5)"/>
    <property type="match status" value="1"/>
</dbReference>
<keyword evidence="1" id="KW-0343">GTPase activation</keyword>
<evidence type="ECO:0000313" key="6">
    <source>
        <dbReference type="Proteomes" id="UP000504638"/>
    </source>
</evidence>
<evidence type="ECO:0000313" key="5">
    <source>
        <dbReference type="EMBL" id="KAF1812316.1"/>
    </source>
</evidence>
<dbReference type="Gene3D" id="1.10.8.270">
    <property type="entry name" value="putative rabgap domain of human tbc1 domain family member 14 like domains"/>
    <property type="match status" value="1"/>
</dbReference>
<dbReference type="Gene3D" id="1.10.472.80">
    <property type="entry name" value="Ypt/Rab-GAP domain of gyp1p, domain 3"/>
    <property type="match status" value="1"/>
</dbReference>
<dbReference type="PANTHER" id="PTHR47219:SF9">
    <property type="entry name" value="GTPASE ACTIVATING PROTEIN AND CENTROSOME-ASSOCIATED, ISOFORM B"/>
    <property type="match status" value="1"/>
</dbReference>
<feature type="compositionally biased region" description="Basic and acidic residues" evidence="3">
    <location>
        <begin position="605"/>
        <end position="619"/>
    </location>
</feature>
<feature type="region of interest" description="Disordered" evidence="3">
    <location>
        <begin position="667"/>
        <end position="686"/>
    </location>
</feature>